<evidence type="ECO:0000259" key="2">
    <source>
        <dbReference type="Pfam" id="PF13229"/>
    </source>
</evidence>
<dbReference type="RefSeq" id="WP_216146914.1">
    <property type="nucleotide sequence ID" value="NZ_JAHLDV010000009.1"/>
</dbReference>
<keyword evidence="4" id="KW-1185">Reference proteome</keyword>
<gene>
    <name evidence="3" type="ORF">KPL37_06510</name>
</gene>
<dbReference type="SMART" id="SM00710">
    <property type="entry name" value="PbH1"/>
    <property type="match status" value="12"/>
</dbReference>
<evidence type="ECO:0000313" key="4">
    <source>
        <dbReference type="Proteomes" id="UP000776252"/>
    </source>
</evidence>
<name>A0ABS6BSD5_9CLOT</name>
<proteinExistence type="predicted"/>
<feature type="chain" id="PRO_5045954066" evidence="1">
    <location>
        <begin position="32"/>
        <end position="448"/>
    </location>
</feature>
<dbReference type="InterPro" id="IPR006626">
    <property type="entry name" value="PbH1"/>
</dbReference>
<dbReference type="Proteomes" id="UP000776252">
    <property type="component" value="Unassembled WGS sequence"/>
</dbReference>
<dbReference type="InterPro" id="IPR039448">
    <property type="entry name" value="Beta_helix"/>
</dbReference>
<dbReference type="Pfam" id="PF13229">
    <property type="entry name" value="Beta_helix"/>
    <property type="match status" value="2"/>
</dbReference>
<feature type="domain" description="Right handed beta helix" evidence="2">
    <location>
        <begin position="216"/>
        <end position="368"/>
    </location>
</feature>
<keyword evidence="1" id="KW-0732">Signal</keyword>
<sequence length="448" mass="47834">MLNNNIRKSIAVTIILTALLNGTSFITTTKAATVTANSTNGPTTIDAQKYNLDKTGISDTSASFQKMIDSYPKDSTINLPKGIYKISDTVKLKDGMSLIAESDVVIEGTGKNTLFTTGNDNTFKGIEFQNCSIALRVLYVKGVHIINCRFTNNIAYAAIDIYGSSDCSVTNSYFYNIDKYGIKIDNNSSDITIDKNYFDNPKVFGGYRDAQIGGHVYCLSGSRITVENNILKNSGGQGIIFGYSSTLGKGTTNCVARNNQSTGNGQEGITIYGGVKKLSSGNSIIGNTSKNNRFNQIEVWQSNNNTVNGNTVEESIAGRGNLGAICLFTTTGTTVTGNTVLSAQNNGIDITAGSLYNTITDNNIANTNLNNNTTAPQKGNAILLDSAGISQPQYTTIRNNKISSSIGVISKSGIYSTSNSNNHNKIDSNSISGYKSGFHSYAKMTCGM</sequence>
<feature type="signal peptide" evidence="1">
    <location>
        <begin position="1"/>
        <end position="31"/>
    </location>
</feature>
<protein>
    <submittedName>
        <fullName evidence="3">Right-handed parallel beta-helix repeat-containing protein</fullName>
    </submittedName>
</protein>
<accession>A0ABS6BSD5</accession>
<organism evidence="3 4">
    <name type="scientific">Clostridium frigoris</name>
    <dbReference type="NCBI Taxonomy" id="205327"/>
    <lineage>
        <taxon>Bacteria</taxon>
        <taxon>Bacillati</taxon>
        <taxon>Bacillota</taxon>
        <taxon>Clostridia</taxon>
        <taxon>Eubacteriales</taxon>
        <taxon>Clostridiaceae</taxon>
        <taxon>Clostridium</taxon>
    </lineage>
</organism>
<feature type="domain" description="Right handed beta helix" evidence="2">
    <location>
        <begin position="85"/>
        <end position="202"/>
    </location>
</feature>
<reference evidence="3 4" key="1">
    <citation type="submission" date="2021-06" db="EMBL/GenBank/DDBJ databases">
        <title>Clostridia strains as spoilage organisms.</title>
        <authorList>
            <person name="Wambui J."/>
            <person name="Stephan R."/>
            <person name="Stevens M.J.A."/>
        </authorList>
    </citation>
    <scope>NUCLEOTIDE SEQUENCE [LARGE SCALE GENOMIC DNA]</scope>
    <source>
        <strain evidence="3 4">DSM 14204</strain>
    </source>
</reference>
<evidence type="ECO:0000313" key="3">
    <source>
        <dbReference type="EMBL" id="MBU3159405.1"/>
    </source>
</evidence>
<dbReference type="EMBL" id="JAHLDV010000009">
    <property type="protein sequence ID" value="MBU3159405.1"/>
    <property type="molecule type" value="Genomic_DNA"/>
</dbReference>
<evidence type="ECO:0000256" key="1">
    <source>
        <dbReference type="SAM" id="SignalP"/>
    </source>
</evidence>
<comment type="caution">
    <text evidence="3">The sequence shown here is derived from an EMBL/GenBank/DDBJ whole genome shotgun (WGS) entry which is preliminary data.</text>
</comment>